<gene>
    <name evidence="4" type="ORF">Scaly_0913400</name>
</gene>
<keyword evidence="3" id="KW-0012">Acyltransferase</keyword>
<organism evidence="4">
    <name type="scientific">Sesamum calycinum</name>
    <dbReference type="NCBI Taxonomy" id="2727403"/>
    <lineage>
        <taxon>Eukaryota</taxon>
        <taxon>Viridiplantae</taxon>
        <taxon>Streptophyta</taxon>
        <taxon>Embryophyta</taxon>
        <taxon>Tracheophyta</taxon>
        <taxon>Spermatophyta</taxon>
        <taxon>Magnoliopsida</taxon>
        <taxon>eudicotyledons</taxon>
        <taxon>Gunneridae</taxon>
        <taxon>Pentapetalae</taxon>
        <taxon>asterids</taxon>
        <taxon>lamiids</taxon>
        <taxon>Lamiales</taxon>
        <taxon>Pedaliaceae</taxon>
        <taxon>Sesamum</taxon>
    </lineage>
</organism>
<evidence type="ECO:0000256" key="1">
    <source>
        <dbReference type="ARBA" id="ARBA00009861"/>
    </source>
</evidence>
<reference evidence="4" key="2">
    <citation type="journal article" date="2024" name="Plant">
        <title>Genomic evolution and insights into agronomic trait innovations of Sesamum species.</title>
        <authorList>
            <person name="Miao H."/>
            <person name="Wang L."/>
            <person name="Qu L."/>
            <person name="Liu H."/>
            <person name="Sun Y."/>
            <person name="Le M."/>
            <person name="Wang Q."/>
            <person name="Wei S."/>
            <person name="Zheng Y."/>
            <person name="Lin W."/>
            <person name="Duan Y."/>
            <person name="Cao H."/>
            <person name="Xiong S."/>
            <person name="Wang X."/>
            <person name="Wei L."/>
            <person name="Li C."/>
            <person name="Ma Q."/>
            <person name="Ju M."/>
            <person name="Zhao R."/>
            <person name="Li G."/>
            <person name="Mu C."/>
            <person name="Tian Q."/>
            <person name="Mei H."/>
            <person name="Zhang T."/>
            <person name="Gao T."/>
            <person name="Zhang H."/>
        </authorList>
    </citation>
    <scope>NUCLEOTIDE SEQUENCE</scope>
    <source>
        <strain evidence="4">KEN8</strain>
    </source>
</reference>
<dbReference type="PANTHER" id="PTHR31623:SF17">
    <property type="entry name" value="F21J9.9"/>
    <property type="match status" value="1"/>
</dbReference>
<sequence>MIIMSTAKTMGAPYVEAISNCNLSQVVTNPVPKNMDKLLPFKVDDVQNLGMFVQVTYFSCGGIAVGLVMSHKIADALSFFLVANKWAAVARNGNYDDVPCPMFEGAKIFPPRDSARFKPSTGIMKEEPVTKIFMFPASKISTLQER</sequence>
<evidence type="ECO:0000313" key="4">
    <source>
        <dbReference type="EMBL" id="KAL0372318.1"/>
    </source>
</evidence>
<accession>A0AAW2QX35</accession>
<name>A0AAW2QX35_9LAMI</name>
<dbReference type="GO" id="GO:0016746">
    <property type="term" value="F:acyltransferase activity"/>
    <property type="evidence" value="ECO:0007669"/>
    <property type="project" value="UniProtKB-KW"/>
</dbReference>
<dbReference type="PANTHER" id="PTHR31623">
    <property type="entry name" value="F21J9.9"/>
    <property type="match status" value="1"/>
</dbReference>
<comment type="caution">
    <text evidence="4">The sequence shown here is derived from an EMBL/GenBank/DDBJ whole genome shotgun (WGS) entry which is preliminary data.</text>
</comment>
<dbReference type="Gene3D" id="3.30.559.10">
    <property type="entry name" value="Chloramphenicol acetyltransferase-like domain"/>
    <property type="match status" value="1"/>
</dbReference>
<keyword evidence="2" id="KW-0808">Transferase</keyword>
<dbReference type="EMBL" id="JACGWM010000005">
    <property type="protein sequence ID" value="KAL0372318.1"/>
    <property type="molecule type" value="Genomic_DNA"/>
</dbReference>
<dbReference type="Pfam" id="PF02458">
    <property type="entry name" value="Transferase"/>
    <property type="match status" value="1"/>
</dbReference>
<protein>
    <submittedName>
        <fullName evidence="4">Vinorine synthase</fullName>
    </submittedName>
</protein>
<dbReference type="AlphaFoldDB" id="A0AAW2QX35"/>
<evidence type="ECO:0000256" key="2">
    <source>
        <dbReference type="ARBA" id="ARBA00022679"/>
    </source>
</evidence>
<reference evidence="4" key="1">
    <citation type="submission" date="2020-06" db="EMBL/GenBank/DDBJ databases">
        <authorList>
            <person name="Li T."/>
            <person name="Hu X."/>
            <person name="Zhang T."/>
            <person name="Song X."/>
            <person name="Zhang H."/>
            <person name="Dai N."/>
            <person name="Sheng W."/>
            <person name="Hou X."/>
            <person name="Wei L."/>
        </authorList>
    </citation>
    <scope>NUCLEOTIDE SEQUENCE</scope>
    <source>
        <strain evidence="4">KEN8</strain>
        <tissue evidence="4">Leaf</tissue>
    </source>
</reference>
<dbReference type="InterPro" id="IPR023213">
    <property type="entry name" value="CAT-like_dom_sf"/>
</dbReference>
<evidence type="ECO:0000256" key="3">
    <source>
        <dbReference type="ARBA" id="ARBA00023315"/>
    </source>
</evidence>
<proteinExistence type="inferred from homology"/>
<comment type="similarity">
    <text evidence="1">Belongs to the plant acyltransferase family.</text>
</comment>